<keyword evidence="5 7" id="KW-0808">Transferase</keyword>
<dbReference type="GO" id="GO:0016597">
    <property type="term" value="F:amino acid binding"/>
    <property type="evidence" value="ECO:0007669"/>
    <property type="project" value="InterPro"/>
</dbReference>
<feature type="binding site" evidence="7">
    <location>
        <position position="113"/>
    </location>
    <ligand>
        <name>carbamoyl phosphate</name>
        <dbReference type="ChEBI" id="CHEBI:58228"/>
    </ligand>
</feature>
<feature type="binding site" evidence="7">
    <location>
        <begin position="62"/>
        <end position="65"/>
    </location>
    <ligand>
        <name>carbamoyl phosphate</name>
        <dbReference type="ChEBI" id="CHEBI:58228"/>
    </ligand>
</feature>
<feature type="domain" description="Aspartate/ornithine carbamoyltransferase carbamoyl-P binding" evidence="9">
    <location>
        <begin position="13"/>
        <end position="153"/>
    </location>
</feature>
<evidence type="ECO:0000256" key="2">
    <source>
        <dbReference type="ARBA" id="ARBA00004975"/>
    </source>
</evidence>
<evidence type="ECO:0000256" key="1">
    <source>
        <dbReference type="ARBA" id="ARBA00003822"/>
    </source>
</evidence>
<dbReference type="Gene3D" id="3.40.50.1370">
    <property type="entry name" value="Aspartate/ornithine carbamoyltransferase"/>
    <property type="match status" value="2"/>
</dbReference>
<dbReference type="AlphaFoldDB" id="A0A0F5PXF3"/>
<dbReference type="PRINTS" id="PR00102">
    <property type="entry name" value="OTCASE"/>
</dbReference>
<dbReference type="EMBL" id="LAPV01000093">
    <property type="protein sequence ID" value="KKC33328.1"/>
    <property type="molecule type" value="Genomic_DNA"/>
</dbReference>
<evidence type="ECO:0000313" key="10">
    <source>
        <dbReference type="EMBL" id="KKC33328.1"/>
    </source>
</evidence>
<dbReference type="PATRIC" id="fig|728005.3.peg.4715"/>
<dbReference type="InterPro" id="IPR036901">
    <property type="entry name" value="Asp/Orn_carbamoylTrfase_sf"/>
</dbReference>
<comment type="subcellular location">
    <subcellularLocation>
        <location evidence="7">Cytoplasm</location>
    </subcellularLocation>
</comment>
<dbReference type="Proteomes" id="UP000033519">
    <property type="component" value="Unassembled WGS sequence"/>
</dbReference>
<dbReference type="STRING" id="728005.SAMN04488059_10355"/>
<dbReference type="InterPro" id="IPR006131">
    <property type="entry name" value="Asp_carbamoyltransf_Asp/Orn-bd"/>
</dbReference>
<dbReference type="InterPro" id="IPR006130">
    <property type="entry name" value="Asp/Orn_carbamoylTrfase"/>
</dbReference>
<evidence type="ECO:0000313" key="11">
    <source>
        <dbReference type="EMBL" id="SFC21923.1"/>
    </source>
</evidence>
<comment type="catalytic activity">
    <reaction evidence="6 7">
        <text>carbamoyl phosphate + L-ornithine = L-citrulline + phosphate + H(+)</text>
        <dbReference type="Rhea" id="RHEA:19513"/>
        <dbReference type="ChEBI" id="CHEBI:15378"/>
        <dbReference type="ChEBI" id="CHEBI:43474"/>
        <dbReference type="ChEBI" id="CHEBI:46911"/>
        <dbReference type="ChEBI" id="CHEBI:57743"/>
        <dbReference type="ChEBI" id="CHEBI:58228"/>
        <dbReference type="EC" id="2.1.3.3"/>
    </reaction>
</comment>
<dbReference type="InterPro" id="IPR006132">
    <property type="entry name" value="Asp/Orn_carbamoyltranf_P-bd"/>
</dbReference>
<dbReference type="GO" id="GO:0042450">
    <property type="term" value="P:L-arginine biosynthetic process via ornithine"/>
    <property type="evidence" value="ECO:0007669"/>
    <property type="project" value="UniProtKB-UniRule"/>
</dbReference>
<protein>
    <recommendedName>
        <fullName evidence="4 7">Ornithine carbamoyltransferase</fullName>
        <shortName evidence="7">OTCase</shortName>
        <ecNumber evidence="4 7">2.1.3.3</ecNumber>
    </recommendedName>
</protein>
<dbReference type="Proteomes" id="UP000182258">
    <property type="component" value="Unassembled WGS sequence"/>
</dbReference>
<comment type="caution">
    <text evidence="7">Lacks conserved residue(s) required for the propagation of feature annotation.</text>
</comment>
<dbReference type="Pfam" id="PF02729">
    <property type="entry name" value="OTCace_N"/>
    <property type="match status" value="1"/>
</dbReference>
<dbReference type="NCBIfam" id="NF001986">
    <property type="entry name" value="PRK00779.1"/>
    <property type="match status" value="1"/>
</dbReference>
<feature type="binding site" evidence="7">
    <location>
        <position position="89"/>
    </location>
    <ligand>
        <name>carbamoyl phosphate</name>
        <dbReference type="ChEBI" id="CHEBI:58228"/>
    </ligand>
</feature>
<evidence type="ECO:0000313" key="12">
    <source>
        <dbReference type="Proteomes" id="UP000033519"/>
    </source>
</evidence>
<evidence type="ECO:0000259" key="9">
    <source>
        <dbReference type="Pfam" id="PF02729"/>
    </source>
</evidence>
<accession>A0A0F5PXF3</accession>
<dbReference type="FunFam" id="3.40.50.1370:FF:000008">
    <property type="entry name" value="Ornithine carbamoyltransferase"/>
    <property type="match status" value="1"/>
</dbReference>
<name>A0A0F5PXF3_9HYPH</name>
<dbReference type="EC" id="2.1.3.3" evidence="4 7"/>
<evidence type="ECO:0000256" key="7">
    <source>
        <dbReference type="HAMAP-Rule" id="MF_01109"/>
    </source>
</evidence>
<dbReference type="EMBL" id="FOMB01000003">
    <property type="protein sequence ID" value="SFC21923.1"/>
    <property type="molecule type" value="Genomic_DNA"/>
</dbReference>
<reference evidence="11 13" key="2">
    <citation type="submission" date="2016-10" db="EMBL/GenBank/DDBJ databases">
        <authorList>
            <person name="de Groot N.N."/>
        </authorList>
    </citation>
    <scope>NUCLEOTIDE SEQUENCE [LARGE SCALE GENOMIC DNA]</scope>
    <source>
        <strain evidence="11 13">CGMCC 1.10210</strain>
    </source>
</reference>
<feature type="binding site" evidence="7">
    <location>
        <position position="171"/>
    </location>
    <ligand>
        <name>L-ornithine</name>
        <dbReference type="ChEBI" id="CHEBI:46911"/>
    </ligand>
</feature>
<feature type="domain" description="Aspartate/ornithine carbamoyltransferase Asp/Orn-binding" evidence="8">
    <location>
        <begin position="159"/>
        <end position="308"/>
    </location>
</feature>
<comment type="function">
    <text evidence="1">Reversibly catalyzes the transfer of the carbamoyl group from carbamoyl phosphate (CP) to the N(epsilon) atom of ornithine (ORN) to produce L-citrulline.</text>
</comment>
<evidence type="ECO:0000256" key="4">
    <source>
        <dbReference type="ARBA" id="ARBA00013007"/>
    </source>
</evidence>
<feature type="binding site" evidence="7">
    <location>
        <position position="231"/>
    </location>
    <ligand>
        <name>L-ornithine</name>
        <dbReference type="ChEBI" id="CHEBI:46911"/>
    </ligand>
</feature>
<gene>
    <name evidence="11" type="ORF">SAMN04488059_10355</name>
    <name evidence="10" type="ORF">WH91_09935</name>
</gene>
<dbReference type="GO" id="GO:0019240">
    <property type="term" value="P:citrulline biosynthetic process"/>
    <property type="evidence" value="ECO:0007669"/>
    <property type="project" value="TreeGrafter"/>
</dbReference>
<dbReference type="PANTHER" id="PTHR45753:SF3">
    <property type="entry name" value="ORNITHINE TRANSCARBAMYLASE, MITOCHONDRIAL"/>
    <property type="match status" value="1"/>
</dbReference>
<dbReference type="PRINTS" id="PR00100">
    <property type="entry name" value="AOTCASE"/>
</dbReference>
<comment type="similarity">
    <text evidence="3 7">Belongs to the aspartate/ornithine carbamoyltransferase superfamily. OTCase family.</text>
</comment>
<sequence>MTSTGATSTGTPRHFLSIDDFDYSELRGMLSAASSLKTRLKDGDRPKLLQDKVLAMIFERQSTRTRVSFDVGMRQLGGETIMLSGQEMQLSREETLSDTAKVLSRYVDAIMIRILSHADLLDLAEAASVPVINGLTRRAHPCQIMADLMTFEEHRGNIKGAKVAWVGDSNNVLHSWVNAAELFECHLTIAVPDEYSPEKDLMQDIRRAGDYVKLIEDPREAVEGADLVITDTWVSMGDVDIAERRRVLKPYQVNTSLMALADKNALFMHDLPAHRGDEVTDEVIDGPQSVVWDEAENRLHAQKAILCWAFGVETN</sequence>
<dbReference type="PANTHER" id="PTHR45753">
    <property type="entry name" value="ORNITHINE CARBAMOYLTRANSFERASE, MITOCHONDRIAL"/>
    <property type="match status" value="1"/>
</dbReference>
<keyword evidence="12" id="KW-1185">Reference proteome</keyword>
<dbReference type="OrthoDB" id="9802587at2"/>
<proteinExistence type="inferred from homology"/>
<dbReference type="InterPro" id="IPR024904">
    <property type="entry name" value="OTCase_ArgI"/>
</dbReference>
<comment type="pathway">
    <text evidence="2">Amino-acid biosynthesis; L-arginine biosynthesis; L-arginine from L-ornithine and carbamoyl phosphate: step 1/3.</text>
</comment>
<feature type="binding site" evidence="7">
    <location>
        <begin position="235"/>
        <end position="236"/>
    </location>
    <ligand>
        <name>L-ornithine</name>
        <dbReference type="ChEBI" id="CHEBI:46911"/>
    </ligand>
</feature>
<dbReference type="GO" id="GO:0004585">
    <property type="term" value="F:ornithine carbamoyltransferase activity"/>
    <property type="evidence" value="ECO:0007669"/>
    <property type="project" value="UniProtKB-UniRule"/>
</dbReference>
<feature type="binding site" evidence="7">
    <location>
        <position position="298"/>
    </location>
    <ligand>
        <name>carbamoyl phosphate</name>
        <dbReference type="ChEBI" id="CHEBI:58228"/>
    </ligand>
</feature>
<evidence type="ECO:0000313" key="13">
    <source>
        <dbReference type="Proteomes" id="UP000182258"/>
    </source>
</evidence>
<organism evidence="11 13">
    <name type="scientific">Devosia psychrophila</name>
    <dbReference type="NCBI Taxonomy" id="728005"/>
    <lineage>
        <taxon>Bacteria</taxon>
        <taxon>Pseudomonadati</taxon>
        <taxon>Pseudomonadota</taxon>
        <taxon>Alphaproteobacteria</taxon>
        <taxon>Hyphomicrobiales</taxon>
        <taxon>Devosiaceae</taxon>
        <taxon>Devosia</taxon>
    </lineage>
</organism>
<dbReference type="SUPFAM" id="SSF53671">
    <property type="entry name" value="Aspartate/ornithine carbamoyltransferase"/>
    <property type="match status" value="1"/>
</dbReference>
<feature type="binding site" evidence="7">
    <location>
        <begin position="140"/>
        <end position="143"/>
    </location>
    <ligand>
        <name>carbamoyl phosphate</name>
        <dbReference type="ChEBI" id="CHEBI:58228"/>
    </ligand>
</feature>
<keyword evidence="7" id="KW-0963">Cytoplasm</keyword>
<dbReference type="InterPro" id="IPR002292">
    <property type="entry name" value="Orn/put_carbamltrans"/>
</dbReference>
<dbReference type="NCBIfam" id="TIGR00658">
    <property type="entry name" value="orni_carb_tr"/>
    <property type="match status" value="1"/>
</dbReference>
<dbReference type="HAMAP" id="MF_01109">
    <property type="entry name" value="OTCase"/>
    <property type="match status" value="1"/>
</dbReference>
<dbReference type="Pfam" id="PF00185">
    <property type="entry name" value="OTCace"/>
    <property type="match status" value="1"/>
</dbReference>
<dbReference type="GO" id="GO:0005737">
    <property type="term" value="C:cytoplasm"/>
    <property type="evidence" value="ECO:0007669"/>
    <property type="project" value="UniProtKB-SubCell"/>
</dbReference>
<evidence type="ECO:0000256" key="5">
    <source>
        <dbReference type="ARBA" id="ARBA00022679"/>
    </source>
</evidence>
<evidence type="ECO:0000256" key="6">
    <source>
        <dbReference type="ARBA" id="ARBA00048772"/>
    </source>
</evidence>
<reference evidence="10 12" key="1">
    <citation type="submission" date="2015-03" db="EMBL/GenBank/DDBJ databases">
        <authorList>
            <person name="Lepp D."/>
            <person name="Hassan Y.I."/>
            <person name="Li X.-Z."/>
            <person name="Zhou T."/>
        </authorList>
    </citation>
    <scope>NUCLEOTIDE SEQUENCE [LARGE SCALE GENOMIC DNA]</scope>
    <source>
        <strain evidence="10 12">Cr7-05</strain>
    </source>
</reference>
<evidence type="ECO:0000256" key="3">
    <source>
        <dbReference type="ARBA" id="ARBA00007805"/>
    </source>
</evidence>
<evidence type="ECO:0000259" key="8">
    <source>
        <dbReference type="Pfam" id="PF00185"/>
    </source>
</evidence>
<dbReference type="RefSeq" id="WP_046170812.1">
    <property type="nucleotide sequence ID" value="NZ_FOMB01000003.1"/>
</dbReference>